<dbReference type="RefSeq" id="WP_280141468.1">
    <property type="nucleotide sequence ID" value="NZ_FOAN01000002.1"/>
</dbReference>
<sequence>MRAVIELLADYSAWLSRMLLVTPEFITKDRRGNMPPPSGGIGAY</sequence>
<keyword evidence="2" id="KW-1185">Reference proteome</keyword>
<gene>
    <name evidence="1" type="ORF">SAMN04515666_102386</name>
</gene>
<evidence type="ECO:0000313" key="1">
    <source>
        <dbReference type="EMBL" id="SEK93015.1"/>
    </source>
</evidence>
<proteinExistence type="predicted"/>
<dbReference type="AlphaFoldDB" id="A0A1H7L3N6"/>
<evidence type="ECO:0000313" key="2">
    <source>
        <dbReference type="Proteomes" id="UP000199664"/>
    </source>
</evidence>
<name>A0A1H7L3N6_9HYPH</name>
<dbReference type="Proteomes" id="UP000199664">
    <property type="component" value="Unassembled WGS sequence"/>
</dbReference>
<accession>A0A1H7L3N6</accession>
<organism evidence="1 2">
    <name type="scientific">Bosea lupini</name>
    <dbReference type="NCBI Taxonomy" id="1036779"/>
    <lineage>
        <taxon>Bacteria</taxon>
        <taxon>Pseudomonadati</taxon>
        <taxon>Pseudomonadota</taxon>
        <taxon>Alphaproteobacteria</taxon>
        <taxon>Hyphomicrobiales</taxon>
        <taxon>Boseaceae</taxon>
        <taxon>Bosea</taxon>
    </lineage>
</organism>
<reference evidence="2" key="1">
    <citation type="submission" date="2016-10" db="EMBL/GenBank/DDBJ databases">
        <authorList>
            <person name="Varghese N."/>
            <person name="Submissions S."/>
        </authorList>
    </citation>
    <scope>NUCLEOTIDE SEQUENCE [LARGE SCALE GENOMIC DNA]</scope>
    <source>
        <strain evidence="2">LMG 26383,CCUG 61248,R- 45681</strain>
    </source>
</reference>
<protein>
    <submittedName>
        <fullName evidence="1">Uncharacterized protein</fullName>
    </submittedName>
</protein>
<dbReference type="EMBL" id="FOAN01000002">
    <property type="protein sequence ID" value="SEK93015.1"/>
    <property type="molecule type" value="Genomic_DNA"/>
</dbReference>